<dbReference type="AlphaFoldDB" id="A0AAW2ZG61"/>
<dbReference type="Proteomes" id="UP001431209">
    <property type="component" value="Unassembled WGS sequence"/>
</dbReference>
<proteinExistence type="predicted"/>
<keyword evidence="2" id="KW-1185">Reference proteome</keyword>
<gene>
    <name evidence="1" type="ORF">AKO1_000249</name>
</gene>
<sequence>MLGPFKVEWNDGGLIIPRACTASSFIAFDVKTFKEPAEIKEAIQKTAEAIAFYNTGFDYNNSTKNCQHFTEHLLKELGIQYEPKGQLKEFLDKMRASGRYDCSYRVPEEYLAKFEKVDELKKIIRNGVATFTTHKELDLFVSKIYEEDPFYFGGPIGKDDYKLLKSFDRGFWLRHFYSFNRDKKSDPQYCPD</sequence>
<dbReference type="EMBL" id="JAOPGA020001356">
    <property type="protein sequence ID" value="KAL0487612.1"/>
    <property type="molecule type" value="Genomic_DNA"/>
</dbReference>
<protein>
    <submittedName>
        <fullName evidence="1">Uncharacterized protein</fullName>
    </submittedName>
</protein>
<feature type="non-terminal residue" evidence="1">
    <location>
        <position position="192"/>
    </location>
</feature>
<accession>A0AAW2ZG61</accession>
<name>A0AAW2ZG61_9EUKA</name>
<reference evidence="1 2" key="1">
    <citation type="submission" date="2024-03" db="EMBL/GenBank/DDBJ databases">
        <title>The Acrasis kona genome and developmental transcriptomes reveal deep origins of eukaryotic multicellular pathways.</title>
        <authorList>
            <person name="Sheikh S."/>
            <person name="Fu C.-J."/>
            <person name="Brown M.W."/>
            <person name="Baldauf S.L."/>
        </authorList>
    </citation>
    <scope>NUCLEOTIDE SEQUENCE [LARGE SCALE GENOMIC DNA]</scope>
    <source>
        <strain evidence="1 2">ATCC MYA-3509</strain>
    </source>
</reference>
<evidence type="ECO:0000313" key="2">
    <source>
        <dbReference type="Proteomes" id="UP001431209"/>
    </source>
</evidence>
<comment type="caution">
    <text evidence="1">The sequence shown here is derived from an EMBL/GenBank/DDBJ whole genome shotgun (WGS) entry which is preliminary data.</text>
</comment>
<organism evidence="1 2">
    <name type="scientific">Acrasis kona</name>
    <dbReference type="NCBI Taxonomy" id="1008807"/>
    <lineage>
        <taxon>Eukaryota</taxon>
        <taxon>Discoba</taxon>
        <taxon>Heterolobosea</taxon>
        <taxon>Tetramitia</taxon>
        <taxon>Eutetramitia</taxon>
        <taxon>Acrasidae</taxon>
        <taxon>Acrasis</taxon>
    </lineage>
</organism>
<evidence type="ECO:0000313" key="1">
    <source>
        <dbReference type="EMBL" id="KAL0487612.1"/>
    </source>
</evidence>